<evidence type="ECO:0000256" key="1">
    <source>
        <dbReference type="ARBA" id="ARBA00022729"/>
    </source>
</evidence>
<dbReference type="InterPro" id="IPR018391">
    <property type="entry name" value="PQQ_b-propeller_rpt"/>
</dbReference>
<protein>
    <submittedName>
        <fullName evidence="5">Outer membrane protein YfgL, lipoprotein component of the protein assembly complex (Forms a complex with YaeT, YfiO, and NlpB)</fullName>
    </submittedName>
</protein>
<evidence type="ECO:0000313" key="5">
    <source>
        <dbReference type="EMBL" id="CUS40895.1"/>
    </source>
</evidence>
<dbReference type="InterPro" id="IPR015943">
    <property type="entry name" value="WD40/YVTN_repeat-like_dom_sf"/>
</dbReference>
<feature type="domain" description="Pyrrolo-quinoline quinone repeat" evidence="4">
    <location>
        <begin position="34"/>
        <end position="89"/>
    </location>
</feature>
<accession>A0A160T9L1</accession>
<gene>
    <name evidence="5" type="ORF">MGWOODY_Tha61</name>
</gene>
<dbReference type="InterPro" id="IPR011047">
    <property type="entry name" value="Quinoprotein_ADH-like_sf"/>
</dbReference>
<feature type="domain" description="Pyrrolo-quinoline quinone repeat" evidence="4">
    <location>
        <begin position="93"/>
        <end position="299"/>
    </location>
</feature>
<dbReference type="NCBIfam" id="TIGR03300">
    <property type="entry name" value="assembly_YfgL"/>
    <property type="match status" value="1"/>
</dbReference>
<dbReference type="Pfam" id="PF13360">
    <property type="entry name" value="PQQ_2"/>
    <property type="match status" value="2"/>
</dbReference>
<dbReference type="AlphaFoldDB" id="A0A160T9L1"/>
<dbReference type="InterPro" id="IPR002372">
    <property type="entry name" value="PQQ_rpt_dom"/>
</dbReference>
<reference evidence="5" key="1">
    <citation type="submission" date="2015-10" db="EMBL/GenBank/DDBJ databases">
        <authorList>
            <person name="Gilbert D.G."/>
        </authorList>
    </citation>
    <scope>NUCLEOTIDE SEQUENCE</scope>
</reference>
<keyword evidence="5" id="KW-0449">Lipoprotein</keyword>
<dbReference type="EMBL" id="CZQC01000028">
    <property type="protein sequence ID" value="CUS40895.1"/>
    <property type="molecule type" value="Genomic_DNA"/>
</dbReference>
<proteinExistence type="inferred from homology"/>
<keyword evidence="3" id="KW-0998">Cell outer membrane</keyword>
<dbReference type="PANTHER" id="PTHR34512">
    <property type="entry name" value="CELL SURFACE PROTEIN"/>
    <property type="match status" value="1"/>
</dbReference>
<dbReference type="HAMAP" id="MF_00923">
    <property type="entry name" value="OM_assembly_BamB"/>
    <property type="match status" value="1"/>
</dbReference>
<dbReference type="Gene3D" id="2.130.10.10">
    <property type="entry name" value="YVTN repeat-like/Quinoprotein amine dehydrogenase"/>
    <property type="match status" value="1"/>
</dbReference>
<sequence length="397" mass="42187">MRLLLVLMMSALVGACSSQSVKSPTLPDTDGSVDLSVSWRATLGNGPGSSYTRLKAVVQDDTVYAADTSGIVSALNLENGRERWSTQLDFAILGGVSVAGEQLFVSTNDGSLVCLDTATGDVVWITQLSSEAVSPASTDDARVFVQTVDGRTSAFERADGKQAWSYQTAAPVLTVRGTGAPVVLEQLVVTGFATGKVVALDKALGIPRWNVRLASPDGRSELERLVDVDGAPIWDNGILYAAAYHGKIAAISQMGETIWEEDGSSYTSPELALGSLYLTLEDDSIQSYDMVNGAKAWKQTALTGREVGQVTAIGTQLAVADGEGYVHTMSQVDGHITGRILLRPRPIHMSFPNQGEATNWRALRGKDFGIRSTLVATDAGLLVYTNTGELLLLNVES</sequence>
<organism evidence="5">
    <name type="scientific">hydrothermal vent metagenome</name>
    <dbReference type="NCBI Taxonomy" id="652676"/>
    <lineage>
        <taxon>unclassified sequences</taxon>
        <taxon>metagenomes</taxon>
        <taxon>ecological metagenomes</taxon>
    </lineage>
</organism>
<dbReference type="SUPFAM" id="SSF50998">
    <property type="entry name" value="Quinoprotein alcohol dehydrogenase-like"/>
    <property type="match status" value="1"/>
</dbReference>
<dbReference type="PROSITE" id="PS51257">
    <property type="entry name" value="PROKAR_LIPOPROTEIN"/>
    <property type="match status" value="1"/>
</dbReference>
<keyword evidence="1" id="KW-0732">Signal</keyword>
<dbReference type="InterPro" id="IPR017687">
    <property type="entry name" value="BamB"/>
</dbReference>
<keyword evidence="2" id="KW-0472">Membrane</keyword>
<name>A0A160T9L1_9ZZZZ</name>
<evidence type="ECO:0000256" key="2">
    <source>
        <dbReference type="ARBA" id="ARBA00023136"/>
    </source>
</evidence>
<dbReference type="PANTHER" id="PTHR34512:SF30">
    <property type="entry name" value="OUTER MEMBRANE PROTEIN ASSEMBLY FACTOR BAMB"/>
    <property type="match status" value="1"/>
</dbReference>
<evidence type="ECO:0000256" key="3">
    <source>
        <dbReference type="ARBA" id="ARBA00023237"/>
    </source>
</evidence>
<dbReference type="SMART" id="SM00564">
    <property type="entry name" value="PQQ"/>
    <property type="match status" value="6"/>
</dbReference>
<evidence type="ECO:0000259" key="4">
    <source>
        <dbReference type="Pfam" id="PF13360"/>
    </source>
</evidence>